<feature type="transmembrane region" description="Helical" evidence="5">
    <location>
        <begin position="16"/>
        <end position="33"/>
    </location>
</feature>
<sequence length="346" mass="39286">MSSDKITNYYSYSPNHVLPAVFGALIGISLLIHTGQNFRYRYWRVTFFMFYGGAVFASGWILRVLSSYQTDNLNLYIAQYILILCGPPIYSAAEYNVLGRMMHYLPMHAPLNPSRVTYFFVYLGATVESLTAAGASLISNADARKSALRTGGTMVVISVILQAVVECLFMFMVAMMYNRCQKSKMLTPNLKNVCIMLFGTSILVLFRCVFRIVEYVSILKVLTSDCGSACVPPVLKNEWYIYAFEAAPMLLYTYWLNIMHPGRMLPSDSKIYLDFNRQERVGPGWKDKRPLIMSFCDPFDLEGMIKGRSAAEKYWLRPDDWSLVDARTGKEQSGVQLARTVEEGIK</sequence>
<feature type="transmembrane region" description="Helical" evidence="5">
    <location>
        <begin position="45"/>
        <end position="65"/>
    </location>
</feature>
<dbReference type="PANTHER" id="PTHR31465">
    <property type="entry name" value="PROTEIN RTA1-RELATED"/>
    <property type="match status" value="1"/>
</dbReference>
<feature type="transmembrane region" description="Helical" evidence="5">
    <location>
        <begin position="151"/>
        <end position="173"/>
    </location>
</feature>
<feature type="transmembrane region" description="Helical" evidence="5">
    <location>
        <begin position="193"/>
        <end position="213"/>
    </location>
</feature>
<reference evidence="6" key="1">
    <citation type="journal article" date="2021" name="IMA Fungus">
        <title>Genomic characterization of three marine fungi, including Emericellopsis atlantica sp. nov. with signatures of a generalist lifestyle and marine biomass degradation.</title>
        <authorList>
            <person name="Hagestad O.C."/>
            <person name="Hou L."/>
            <person name="Andersen J.H."/>
            <person name="Hansen E.H."/>
            <person name="Altermark B."/>
            <person name="Li C."/>
            <person name="Kuhnert E."/>
            <person name="Cox R.J."/>
            <person name="Crous P.W."/>
            <person name="Spatafora J.W."/>
            <person name="Lail K."/>
            <person name="Amirebrahimi M."/>
            <person name="Lipzen A."/>
            <person name="Pangilinan J."/>
            <person name="Andreopoulos W."/>
            <person name="Hayes R.D."/>
            <person name="Ng V."/>
            <person name="Grigoriev I.V."/>
            <person name="Jackson S.A."/>
            <person name="Sutton T.D.S."/>
            <person name="Dobson A.D.W."/>
            <person name="Rama T."/>
        </authorList>
    </citation>
    <scope>NUCLEOTIDE SEQUENCE</scope>
    <source>
        <strain evidence="6">TRa018bII</strain>
    </source>
</reference>
<feature type="transmembrane region" description="Helical" evidence="5">
    <location>
        <begin position="239"/>
        <end position="256"/>
    </location>
</feature>
<dbReference type="AlphaFoldDB" id="A0A9P7YFQ6"/>
<evidence type="ECO:0000313" key="7">
    <source>
        <dbReference type="Proteomes" id="UP000824998"/>
    </source>
</evidence>
<evidence type="ECO:0000256" key="5">
    <source>
        <dbReference type="SAM" id="Phobius"/>
    </source>
</evidence>
<keyword evidence="3 5" id="KW-1133">Transmembrane helix</keyword>
<evidence type="ECO:0000256" key="3">
    <source>
        <dbReference type="ARBA" id="ARBA00022989"/>
    </source>
</evidence>
<dbReference type="Pfam" id="PF04479">
    <property type="entry name" value="RTA1"/>
    <property type="match status" value="1"/>
</dbReference>
<dbReference type="OrthoDB" id="3358017at2759"/>
<dbReference type="EMBL" id="MU251536">
    <property type="protein sequence ID" value="KAG9232672.1"/>
    <property type="molecule type" value="Genomic_DNA"/>
</dbReference>
<name>A0A9P7YFQ6_9HELO</name>
<organism evidence="6 7">
    <name type="scientific">Amylocarpus encephaloides</name>
    <dbReference type="NCBI Taxonomy" id="45428"/>
    <lineage>
        <taxon>Eukaryota</taxon>
        <taxon>Fungi</taxon>
        <taxon>Dikarya</taxon>
        <taxon>Ascomycota</taxon>
        <taxon>Pezizomycotina</taxon>
        <taxon>Leotiomycetes</taxon>
        <taxon>Helotiales</taxon>
        <taxon>Helotiales incertae sedis</taxon>
        <taxon>Amylocarpus</taxon>
    </lineage>
</organism>
<keyword evidence="4 5" id="KW-0472">Membrane</keyword>
<evidence type="ECO:0000256" key="1">
    <source>
        <dbReference type="ARBA" id="ARBA00004141"/>
    </source>
</evidence>
<evidence type="ECO:0000256" key="4">
    <source>
        <dbReference type="ARBA" id="ARBA00023136"/>
    </source>
</evidence>
<gene>
    <name evidence="6" type="ORF">BJ875DRAFT_72339</name>
</gene>
<evidence type="ECO:0000256" key="2">
    <source>
        <dbReference type="ARBA" id="ARBA00022692"/>
    </source>
</evidence>
<comment type="caution">
    <text evidence="6">The sequence shown here is derived from an EMBL/GenBank/DDBJ whole genome shotgun (WGS) entry which is preliminary data.</text>
</comment>
<accession>A0A9P7YFQ6</accession>
<dbReference type="Proteomes" id="UP000824998">
    <property type="component" value="Unassembled WGS sequence"/>
</dbReference>
<keyword evidence="7" id="KW-1185">Reference proteome</keyword>
<dbReference type="InterPro" id="IPR007568">
    <property type="entry name" value="RTA1"/>
</dbReference>
<dbReference type="PANTHER" id="PTHR31465:SF13">
    <property type="entry name" value="RTA1 DOMAIN PROTEIN-RELATED"/>
    <property type="match status" value="1"/>
</dbReference>
<dbReference type="GO" id="GO:0016020">
    <property type="term" value="C:membrane"/>
    <property type="evidence" value="ECO:0007669"/>
    <property type="project" value="UniProtKB-SubCell"/>
</dbReference>
<comment type="subcellular location">
    <subcellularLocation>
        <location evidence="1">Membrane</location>
        <topology evidence="1">Multi-pass membrane protein</topology>
    </subcellularLocation>
</comment>
<proteinExistence type="predicted"/>
<feature type="transmembrane region" description="Helical" evidence="5">
    <location>
        <begin position="77"/>
        <end position="98"/>
    </location>
</feature>
<evidence type="ECO:0000313" key="6">
    <source>
        <dbReference type="EMBL" id="KAG9232672.1"/>
    </source>
</evidence>
<keyword evidence="2 5" id="KW-0812">Transmembrane</keyword>
<feature type="transmembrane region" description="Helical" evidence="5">
    <location>
        <begin position="119"/>
        <end position="139"/>
    </location>
</feature>
<protein>
    <submittedName>
        <fullName evidence="6">RTA1 domain protein</fullName>
    </submittedName>
</protein>